<dbReference type="GO" id="GO:0016788">
    <property type="term" value="F:hydrolase activity, acting on ester bonds"/>
    <property type="evidence" value="ECO:0007669"/>
    <property type="project" value="UniProtKB-ARBA"/>
</dbReference>
<dbReference type="InterPro" id="IPR037459">
    <property type="entry name" value="RhgT-like"/>
</dbReference>
<accession>A0A1M4UQI1</accession>
<dbReference type="OrthoDB" id="9804686at2"/>
<dbReference type="Gene3D" id="3.40.50.1110">
    <property type="entry name" value="SGNH hydrolase"/>
    <property type="match status" value="1"/>
</dbReference>
<dbReference type="RefSeq" id="WP_073398953.1">
    <property type="nucleotide sequence ID" value="NZ_FQTV01000002.1"/>
</dbReference>
<proteinExistence type="inferred from homology"/>
<dbReference type="InterPro" id="IPR036514">
    <property type="entry name" value="SGNH_hydro_sf"/>
</dbReference>
<sequence length="244" mass="27895">MKKIFLFFFIPFLFSFQVNPDKIHIYIAGDSTAQTYDTTKTLQRGWGQFLSLYFNDKVEVINKAKAGRSTKSFQDEGRWAEIVSNIRKGDWVIIQFGHNDTSDKPERHASPEDFKNNLIKFITDVRQKKANPILLTPVVMRTFKDGTLVDDRLKQYPGITREVAKEYNVPLIDVNQKTRDLILKLGDEKSKSLYMWLEPGVDPSKPDGAKDDTHSLEAGAMQIAKFVSGGIKDLKLRGLCKYVK</sequence>
<comment type="similarity">
    <text evidence="1">Belongs to the 'GDSL' lipolytic enzyme family.</text>
</comment>
<dbReference type="InterPro" id="IPR013830">
    <property type="entry name" value="SGNH_hydro"/>
</dbReference>
<dbReference type="STRING" id="1297750.SAMN05444405_102146"/>
<keyword evidence="2" id="KW-0378">Hydrolase</keyword>
<organism evidence="4 5">
    <name type="scientific">Bacteroides luti</name>
    <dbReference type="NCBI Taxonomy" id="1297750"/>
    <lineage>
        <taxon>Bacteria</taxon>
        <taxon>Pseudomonadati</taxon>
        <taxon>Bacteroidota</taxon>
        <taxon>Bacteroidia</taxon>
        <taxon>Bacteroidales</taxon>
        <taxon>Bacteroidaceae</taxon>
        <taxon>Bacteroides</taxon>
    </lineage>
</organism>
<dbReference type="PANTHER" id="PTHR43695:SF1">
    <property type="entry name" value="RHAMNOGALACTURONAN ACETYLESTERASE"/>
    <property type="match status" value="1"/>
</dbReference>
<name>A0A1M4UQI1_9BACE</name>
<evidence type="ECO:0000313" key="5">
    <source>
        <dbReference type="Proteomes" id="UP000184509"/>
    </source>
</evidence>
<gene>
    <name evidence="4" type="ORF">SAMN05444405_102146</name>
</gene>
<evidence type="ECO:0000256" key="2">
    <source>
        <dbReference type="ARBA" id="ARBA00022801"/>
    </source>
</evidence>
<keyword evidence="5" id="KW-1185">Reference proteome</keyword>
<evidence type="ECO:0000259" key="3">
    <source>
        <dbReference type="Pfam" id="PF13472"/>
    </source>
</evidence>
<dbReference type="PANTHER" id="PTHR43695">
    <property type="entry name" value="PUTATIVE (AFU_ORTHOLOGUE AFUA_2G17250)-RELATED"/>
    <property type="match status" value="1"/>
</dbReference>
<evidence type="ECO:0000256" key="1">
    <source>
        <dbReference type="ARBA" id="ARBA00008668"/>
    </source>
</evidence>
<feature type="domain" description="SGNH hydrolase-type esterase" evidence="3">
    <location>
        <begin position="29"/>
        <end position="180"/>
    </location>
</feature>
<dbReference type="EMBL" id="FQTV01000002">
    <property type="protein sequence ID" value="SHE58863.1"/>
    <property type="molecule type" value="Genomic_DNA"/>
</dbReference>
<dbReference type="CDD" id="cd01821">
    <property type="entry name" value="Rhamnogalacturan_acetylesterase_like"/>
    <property type="match status" value="1"/>
</dbReference>
<dbReference type="SUPFAM" id="SSF52266">
    <property type="entry name" value="SGNH hydrolase"/>
    <property type="match status" value="1"/>
</dbReference>
<protein>
    <submittedName>
        <fullName evidence="4">Lysophospholipase L1</fullName>
    </submittedName>
</protein>
<dbReference type="Pfam" id="PF13472">
    <property type="entry name" value="Lipase_GDSL_2"/>
    <property type="match status" value="1"/>
</dbReference>
<evidence type="ECO:0000313" key="4">
    <source>
        <dbReference type="EMBL" id="SHE58863.1"/>
    </source>
</evidence>
<dbReference type="AlphaFoldDB" id="A0A1M4UQI1"/>
<dbReference type="Proteomes" id="UP000184509">
    <property type="component" value="Unassembled WGS sequence"/>
</dbReference>
<reference evidence="4 5" key="1">
    <citation type="submission" date="2016-11" db="EMBL/GenBank/DDBJ databases">
        <authorList>
            <person name="Jaros S."/>
            <person name="Januszkiewicz K."/>
            <person name="Wedrychowicz H."/>
        </authorList>
    </citation>
    <scope>NUCLEOTIDE SEQUENCE [LARGE SCALE GENOMIC DNA]</scope>
    <source>
        <strain evidence="4 5">DSM 26991</strain>
    </source>
</reference>